<organism evidence="6 7">
    <name type="scientific">Methanofollis tationis</name>
    <dbReference type="NCBI Taxonomy" id="81417"/>
    <lineage>
        <taxon>Archaea</taxon>
        <taxon>Methanobacteriati</taxon>
        <taxon>Methanobacteriota</taxon>
        <taxon>Stenosarchaea group</taxon>
        <taxon>Methanomicrobia</taxon>
        <taxon>Methanomicrobiales</taxon>
        <taxon>Methanomicrobiaceae</taxon>
        <taxon>Methanofollis</taxon>
    </lineage>
</organism>
<dbReference type="OrthoDB" id="68893at2157"/>
<dbReference type="GO" id="GO:0004588">
    <property type="term" value="F:orotate phosphoribosyltransferase activity"/>
    <property type="evidence" value="ECO:0007669"/>
    <property type="project" value="TreeGrafter"/>
</dbReference>
<keyword evidence="6" id="KW-0328">Glycosyltransferase</keyword>
<gene>
    <name evidence="4" type="primary">gfcR</name>
    <name evidence="6" type="ORF">HWN36_09145</name>
</gene>
<dbReference type="InterPro" id="IPR029057">
    <property type="entry name" value="PRTase-like"/>
</dbReference>
<accession>A0A7K4HQE3</accession>
<keyword evidence="1 4" id="KW-0805">Transcription regulation</keyword>
<keyword evidence="2 4" id="KW-0238">DNA-binding</keyword>
<name>A0A7K4HQE3_9EURY</name>
<comment type="domain">
    <text evidence="4">Contains an N-terminal DNA-binding winged helix-turn-helix domain and a C-terminal regulatory domain (or effector binding domain) resembling phosphoribosyltransferase (PRT) domain.</text>
</comment>
<evidence type="ECO:0000256" key="3">
    <source>
        <dbReference type="ARBA" id="ARBA00023163"/>
    </source>
</evidence>
<evidence type="ECO:0000313" key="6">
    <source>
        <dbReference type="EMBL" id="NVO67466.1"/>
    </source>
</evidence>
<dbReference type="Gene3D" id="3.40.50.2020">
    <property type="match status" value="1"/>
</dbReference>
<evidence type="ECO:0000256" key="2">
    <source>
        <dbReference type="ARBA" id="ARBA00023125"/>
    </source>
</evidence>
<dbReference type="PANTHER" id="PTHR19278:SF41">
    <property type="entry name" value="PYRE-LIKE PROTEIN"/>
    <property type="match status" value="1"/>
</dbReference>
<dbReference type="CDD" id="cd06223">
    <property type="entry name" value="PRTases_typeI"/>
    <property type="match status" value="1"/>
</dbReference>
<dbReference type="PANTHER" id="PTHR19278">
    <property type="entry name" value="OROTATE PHOSPHORIBOSYLTRANSFERASE"/>
    <property type="match status" value="1"/>
</dbReference>
<evidence type="ECO:0000259" key="5">
    <source>
        <dbReference type="Pfam" id="PF00156"/>
    </source>
</evidence>
<keyword evidence="7" id="KW-1185">Reference proteome</keyword>
<dbReference type="InterPro" id="IPR000836">
    <property type="entry name" value="PRTase_dom"/>
</dbReference>
<dbReference type="GO" id="GO:0006222">
    <property type="term" value="P:UMP biosynthetic process"/>
    <property type="evidence" value="ECO:0007669"/>
    <property type="project" value="TreeGrafter"/>
</dbReference>
<dbReference type="Proteomes" id="UP000570823">
    <property type="component" value="Unassembled WGS sequence"/>
</dbReference>
<reference evidence="6 7" key="1">
    <citation type="submission" date="2020-06" db="EMBL/GenBank/DDBJ databases">
        <title>Methanofollis fontis sp. nov., a methanogen isolated from marine sediments near a cold seep at Four-Way Closure Ridge offshore southwestern Taiwan.</title>
        <authorList>
            <person name="Chen S.-C."/>
            <person name="Teng N.-H."/>
            <person name="Lin Y.-S."/>
            <person name="Lai M.-C."/>
            <person name="Chen H.-H."/>
            <person name="Wang C.-C."/>
        </authorList>
    </citation>
    <scope>NUCLEOTIDE SEQUENCE [LARGE SCALE GENOMIC DNA]</scope>
    <source>
        <strain evidence="6 7">DSM 2702</strain>
    </source>
</reference>
<keyword evidence="6" id="KW-0808">Transferase</keyword>
<dbReference type="EMBL" id="JABXWR010000001">
    <property type="protein sequence ID" value="NVO67466.1"/>
    <property type="molecule type" value="Genomic_DNA"/>
</dbReference>
<dbReference type="GO" id="GO:0003677">
    <property type="term" value="F:DNA binding"/>
    <property type="evidence" value="ECO:0007669"/>
    <property type="project" value="UniProtKB-UniRule"/>
</dbReference>
<dbReference type="RefSeq" id="WP_176789053.1">
    <property type="nucleotide sequence ID" value="NZ_JABXWR010000001.1"/>
</dbReference>
<evidence type="ECO:0000313" key="7">
    <source>
        <dbReference type="Proteomes" id="UP000570823"/>
    </source>
</evidence>
<feature type="domain" description="Phosphoribosyltransferase" evidence="5">
    <location>
        <begin position="94"/>
        <end position="186"/>
    </location>
</feature>
<comment type="caution">
    <text evidence="6">The sequence shown here is derived from an EMBL/GenBank/DDBJ whole genome shotgun (WGS) entry which is preliminary data.</text>
</comment>
<dbReference type="SUPFAM" id="SSF53271">
    <property type="entry name" value="PRTase-like"/>
    <property type="match status" value="1"/>
</dbReference>
<dbReference type="HAMAP" id="MF_01214">
    <property type="entry name" value="GfcR"/>
    <property type="match status" value="1"/>
</dbReference>
<evidence type="ECO:0000256" key="1">
    <source>
        <dbReference type="ARBA" id="ARBA00023015"/>
    </source>
</evidence>
<keyword evidence="3 4" id="KW-0804">Transcription</keyword>
<dbReference type="GO" id="GO:0019856">
    <property type="term" value="P:pyrimidine nucleobase biosynthetic process"/>
    <property type="evidence" value="ECO:0007669"/>
    <property type="project" value="TreeGrafter"/>
</dbReference>
<evidence type="ECO:0000256" key="4">
    <source>
        <dbReference type="HAMAP-Rule" id="MF_01214"/>
    </source>
</evidence>
<dbReference type="Pfam" id="PF00156">
    <property type="entry name" value="Pribosyltran"/>
    <property type="match status" value="1"/>
</dbReference>
<dbReference type="NCBIfam" id="NF002620">
    <property type="entry name" value="PRK02277.1"/>
    <property type="match status" value="1"/>
</dbReference>
<sequence length="206" mass="22412">MTSLDELINKAQILLSDGHSPEQIGDELSLSMETVTWLLTQQRGEEAPKDVHIDWTATSADARMLDLTTEMMIRRYEIAVEEGQIPLRSGEVDFDTVVGISLSGVPVATLIARGTGTRLAIYHPAKHSPSQKKVGSVSGSFASVAGRSCIIVDDVITTGKTLHEVVEYLRSHGAKPVAIWVLFDKRGVKAVEGVPVFPLYTVSRID</sequence>
<dbReference type="AlphaFoldDB" id="A0A7K4HQE3"/>
<dbReference type="InterPro" id="IPR022854">
    <property type="entry name" value="GfcR-like"/>
</dbReference>
<comment type="similarity">
    <text evidence="4">Belongs to the purine/pyrimidine phosphoribosyltransferase family. GfcR subfamily.</text>
</comment>
<dbReference type="GO" id="GO:0010468">
    <property type="term" value="P:regulation of gene expression"/>
    <property type="evidence" value="ECO:0007669"/>
    <property type="project" value="UniProtKB-UniRule"/>
</dbReference>
<proteinExistence type="inferred from homology"/>
<protein>
    <recommendedName>
        <fullName evidence="4">Transcriptional regulator GfcR</fullName>
    </recommendedName>
</protein>